<feature type="domain" description="N-acetyltransferase" evidence="1">
    <location>
        <begin position="4"/>
        <end position="134"/>
    </location>
</feature>
<dbReference type="Gene3D" id="3.40.630.30">
    <property type="match status" value="1"/>
</dbReference>
<evidence type="ECO:0000259" key="1">
    <source>
        <dbReference type="PROSITE" id="PS51186"/>
    </source>
</evidence>
<accession>X0P9Y3</accession>
<evidence type="ECO:0000313" key="3">
    <source>
        <dbReference type="Proteomes" id="UP000019488"/>
    </source>
</evidence>
<dbReference type="CDD" id="cd04301">
    <property type="entry name" value="NAT_SF"/>
    <property type="match status" value="1"/>
</dbReference>
<dbReference type="GO" id="GO:0016747">
    <property type="term" value="F:acyltransferase activity, transferring groups other than amino-acyl groups"/>
    <property type="evidence" value="ECO:0007669"/>
    <property type="project" value="InterPro"/>
</dbReference>
<protein>
    <submittedName>
        <fullName evidence="2">Acetyltransferase, GNAT family</fullName>
    </submittedName>
</protein>
<keyword evidence="2" id="KW-0808">Transferase</keyword>
<dbReference type="Pfam" id="PF13508">
    <property type="entry name" value="Acetyltransf_7"/>
    <property type="match status" value="1"/>
</dbReference>
<sequence length="134" mass="15248">MENVQYFEFKNQERMTLLPLLLVGDEDKEKVMGYLNLGKIFVAKIQSKIVAALLMIFDDKGNAEIKNISVLPKYQGNGIGTQLISFVVSKSPKSLEQLIVGTGDADIQNIYFYLKNGFRFYGIRKNFSKNTRVQ</sequence>
<dbReference type="Proteomes" id="UP000019488">
    <property type="component" value="Unassembled WGS sequence"/>
</dbReference>
<comment type="caution">
    <text evidence="2">The sequence shown here is derived from an EMBL/GenBank/DDBJ whole genome shotgun (WGS) entry which is preliminary data.</text>
</comment>
<dbReference type="EMBL" id="BAKI01000007">
    <property type="protein sequence ID" value="GAF36084.1"/>
    <property type="molecule type" value="Genomic_DNA"/>
</dbReference>
<dbReference type="AlphaFoldDB" id="X0P9Y3"/>
<dbReference type="InterPro" id="IPR016181">
    <property type="entry name" value="Acyl_CoA_acyltransferase"/>
</dbReference>
<name>X0P9Y3_9LACO</name>
<dbReference type="RefSeq" id="WP_051996007.1">
    <property type="nucleotide sequence ID" value="NZ_BAKI01000007.1"/>
</dbReference>
<dbReference type="STRING" id="1423743.FD41_GL001330"/>
<evidence type="ECO:0000313" key="2">
    <source>
        <dbReference type="EMBL" id="GAF36084.1"/>
    </source>
</evidence>
<proteinExistence type="predicted"/>
<reference evidence="2" key="1">
    <citation type="journal article" date="2014" name="Genome Announc.">
        <title>Draft Genome Sequences of Two Lactobacillus Strains, L. farraginis JCM 14108T and L. composti JCM 14202T, Isolated from Compost of Distilled Shochu Residue.</title>
        <authorList>
            <person name="Yuki M."/>
            <person name="Oshima K."/>
            <person name="Suda W."/>
            <person name="Kitahara M."/>
            <person name="Kitamura K."/>
            <person name="Iida T."/>
            <person name="Hattori M."/>
            <person name="Ohkuma M."/>
        </authorList>
    </citation>
    <scope>NUCLEOTIDE SEQUENCE [LARGE SCALE GENOMIC DNA]</scope>
    <source>
        <strain evidence="2">JCM 14108</strain>
    </source>
</reference>
<dbReference type="InterPro" id="IPR000182">
    <property type="entry name" value="GNAT_dom"/>
</dbReference>
<gene>
    <name evidence="2" type="ORF">JCM14108_1026</name>
</gene>
<dbReference type="SUPFAM" id="SSF55729">
    <property type="entry name" value="Acyl-CoA N-acyltransferases (Nat)"/>
    <property type="match status" value="1"/>
</dbReference>
<dbReference type="PROSITE" id="PS51186">
    <property type="entry name" value="GNAT"/>
    <property type="match status" value="1"/>
</dbReference>
<organism evidence="2 3">
    <name type="scientific">Lentilactobacillus farraginis DSM 18382 = JCM 14108</name>
    <dbReference type="NCBI Taxonomy" id="1423743"/>
    <lineage>
        <taxon>Bacteria</taxon>
        <taxon>Bacillati</taxon>
        <taxon>Bacillota</taxon>
        <taxon>Bacilli</taxon>
        <taxon>Lactobacillales</taxon>
        <taxon>Lactobacillaceae</taxon>
        <taxon>Lentilactobacillus</taxon>
    </lineage>
</organism>